<organism evidence="2 3">
    <name type="scientific">Moorena producens (strain JHB)</name>
    <dbReference type="NCBI Taxonomy" id="1454205"/>
    <lineage>
        <taxon>Bacteria</taxon>
        <taxon>Bacillati</taxon>
        <taxon>Cyanobacteriota</taxon>
        <taxon>Cyanophyceae</taxon>
        <taxon>Coleofasciculales</taxon>
        <taxon>Coleofasciculaceae</taxon>
        <taxon>Moorena</taxon>
    </lineage>
</organism>
<evidence type="ECO:0000313" key="3">
    <source>
        <dbReference type="Proteomes" id="UP000176944"/>
    </source>
</evidence>
<feature type="domain" description="N-acetyltransferase" evidence="1">
    <location>
        <begin position="12"/>
        <end position="154"/>
    </location>
</feature>
<dbReference type="SUPFAM" id="SSF55729">
    <property type="entry name" value="Acyl-CoA N-acyltransferases (Nat)"/>
    <property type="match status" value="1"/>
</dbReference>
<dbReference type="GO" id="GO:0016747">
    <property type="term" value="F:acyltransferase activity, transferring groups other than amino-acyl groups"/>
    <property type="evidence" value="ECO:0007669"/>
    <property type="project" value="InterPro"/>
</dbReference>
<dbReference type="PROSITE" id="PS51186">
    <property type="entry name" value="GNAT"/>
    <property type="match status" value="1"/>
</dbReference>
<dbReference type="AlphaFoldDB" id="A0A1D9GAV0"/>
<evidence type="ECO:0000313" key="2">
    <source>
        <dbReference type="EMBL" id="AOY84595.1"/>
    </source>
</evidence>
<dbReference type="InterPro" id="IPR000182">
    <property type="entry name" value="GNAT_dom"/>
</dbReference>
<gene>
    <name evidence="2" type="ORF">BJP36_09910</name>
</gene>
<sequence length="172" mass="19257">MTKPSPSLPPGCIFRPACAKDTWAILKLILIAKLEPTQLRWTQFRVIEFEGRVVACGQLRHFPDAQELGSLVVAPKWRNRGLGSYLMENLIKEATQPAGALSVGELNSPRVAPLYLECMGWLTGFYTRFGFVSVSWQDLPKSLKVKFGLSKLATTLFRIPLSIMTYQPKDEG</sequence>
<dbReference type="CDD" id="cd04301">
    <property type="entry name" value="NAT_SF"/>
    <property type="match status" value="1"/>
</dbReference>
<proteinExistence type="predicted"/>
<dbReference type="Gene3D" id="3.40.630.30">
    <property type="match status" value="1"/>
</dbReference>
<dbReference type="InterPro" id="IPR016181">
    <property type="entry name" value="Acyl_CoA_acyltransferase"/>
</dbReference>
<evidence type="ECO:0000259" key="1">
    <source>
        <dbReference type="PROSITE" id="PS51186"/>
    </source>
</evidence>
<reference evidence="3" key="1">
    <citation type="submission" date="2016-10" db="EMBL/GenBank/DDBJ databases">
        <title>Comparative genomics uncovers the prolific and rare metabolic potential of the cyanobacterial genus Moorea.</title>
        <authorList>
            <person name="Leao T."/>
            <person name="Castelao G."/>
            <person name="Korobeynikov A."/>
            <person name="Monroe E.A."/>
            <person name="Podell S."/>
            <person name="Glukhov E."/>
            <person name="Allen E."/>
            <person name="Gerwick W.H."/>
            <person name="Gerwick L."/>
        </authorList>
    </citation>
    <scope>NUCLEOTIDE SEQUENCE [LARGE SCALE GENOMIC DNA]</scope>
    <source>
        <strain evidence="3">JHB</strain>
    </source>
</reference>
<accession>A0A1D9GAV0</accession>
<protein>
    <submittedName>
        <fullName evidence="2">GNAT family N-acetyltransferase</fullName>
    </submittedName>
</protein>
<name>A0A1D9GAV0_MOOP1</name>
<dbReference type="Pfam" id="PF13508">
    <property type="entry name" value="Acetyltransf_7"/>
    <property type="match status" value="1"/>
</dbReference>
<dbReference type="EMBL" id="CP017708">
    <property type="protein sequence ID" value="AOY84595.1"/>
    <property type="molecule type" value="Genomic_DNA"/>
</dbReference>
<dbReference type="Proteomes" id="UP000176944">
    <property type="component" value="Chromosome"/>
</dbReference>